<dbReference type="PANTHER" id="PTHR34071">
    <property type="entry name" value="5-NITROIMIDAZOLE ANTIBIOTICS RESISTANCE PROTEIN, NIMA-FAMILY-RELATED PROTEIN-RELATED"/>
    <property type="match status" value="1"/>
</dbReference>
<organism evidence="1">
    <name type="scientific">bioreactor metagenome</name>
    <dbReference type="NCBI Taxonomy" id="1076179"/>
    <lineage>
        <taxon>unclassified sequences</taxon>
        <taxon>metagenomes</taxon>
        <taxon>ecological metagenomes</taxon>
    </lineage>
</organism>
<evidence type="ECO:0000313" key="1">
    <source>
        <dbReference type="EMBL" id="MPN02082.1"/>
    </source>
</evidence>
<protein>
    <recommendedName>
        <fullName evidence="2">Pyridoxamine 5'-phosphate oxidase putative domain-containing protein</fullName>
    </recommendedName>
</protein>
<gene>
    <name evidence="1" type="ORF">SDC9_149295</name>
</gene>
<evidence type="ECO:0008006" key="2">
    <source>
        <dbReference type="Google" id="ProtNLM"/>
    </source>
</evidence>
<reference evidence="1" key="1">
    <citation type="submission" date="2019-08" db="EMBL/GenBank/DDBJ databases">
        <authorList>
            <person name="Kucharzyk K."/>
            <person name="Murdoch R.W."/>
            <person name="Higgins S."/>
            <person name="Loffler F."/>
        </authorList>
    </citation>
    <scope>NUCLEOTIDE SEQUENCE</scope>
</reference>
<dbReference type="InterPro" id="IPR012349">
    <property type="entry name" value="Split_barrel_FMN-bd"/>
</dbReference>
<proteinExistence type="predicted"/>
<accession>A0A645ELD1</accession>
<dbReference type="SUPFAM" id="SSF50475">
    <property type="entry name" value="FMN-binding split barrel"/>
    <property type="match status" value="1"/>
</dbReference>
<dbReference type="Gene3D" id="2.30.110.10">
    <property type="entry name" value="Electron Transport, Fmn-binding Protein, Chain A"/>
    <property type="match status" value="1"/>
</dbReference>
<name>A0A645ELD1_9ZZZZ</name>
<dbReference type="Pfam" id="PF12900">
    <property type="entry name" value="Pyridox_ox_2"/>
    <property type="match status" value="1"/>
</dbReference>
<dbReference type="EMBL" id="VSSQ01048043">
    <property type="protein sequence ID" value="MPN02082.1"/>
    <property type="molecule type" value="Genomic_DNA"/>
</dbReference>
<dbReference type="AlphaFoldDB" id="A0A645ELD1"/>
<comment type="caution">
    <text evidence="1">The sequence shown here is derived from an EMBL/GenBank/DDBJ whole genome shotgun (WGS) entry which is preliminary data.</text>
</comment>
<dbReference type="InterPro" id="IPR024747">
    <property type="entry name" value="Pyridox_Oxase-rel"/>
</dbReference>
<dbReference type="PANTHER" id="PTHR34071:SF2">
    <property type="entry name" value="FLAVIN-NUCLEOTIDE-BINDING PROTEIN"/>
    <property type="match status" value="1"/>
</dbReference>
<sequence>MRKEMREIKSLEEMMDLLSRCDTIRIGISDADAPYIVPVSFGYETIGGRIAVYFHGAQAGKRAELLKTLPRVCIEADLCHGFGETGGGYSCDYESLIGYGAVELLGGAEAEKGLGLLMEHCGRPGYVCRAEVIAVTAVNRVILDEVTGKRRNLKNPNA</sequence>